<protein>
    <recommendedName>
        <fullName evidence="3">NUDIX hydrolase</fullName>
    </recommendedName>
</protein>
<dbReference type="Gene3D" id="3.90.79.10">
    <property type="entry name" value="Nucleoside Triphosphate Pyrophosphohydrolase"/>
    <property type="match status" value="1"/>
</dbReference>
<organism evidence="1 2">
    <name type="scientific">Rhodoplanes elegans</name>
    <dbReference type="NCBI Taxonomy" id="29408"/>
    <lineage>
        <taxon>Bacteria</taxon>
        <taxon>Pseudomonadati</taxon>
        <taxon>Pseudomonadota</taxon>
        <taxon>Alphaproteobacteria</taxon>
        <taxon>Hyphomicrobiales</taxon>
        <taxon>Nitrobacteraceae</taxon>
        <taxon>Rhodoplanes</taxon>
    </lineage>
</organism>
<evidence type="ECO:0000313" key="2">
    <source>
        <dbReference type="Proteomes" id="UP000248863"/>
    </source>
</evidence>
<dbReference type="Proteomes" id="UP000248863">
    <property type="component" value="Unassembled WGS sequence"/>
</dbReference>
<dbReference type="OrthoDB" id="9806849at2"/>
<proteinExistence type="predicted"/>
<dbReference type="InterPro" id="IPR015797">
    <property type="entry name" value="NUDIX_hydrolase-like_dom_sf"/>
</dbReference>
<accession>A0A327K713</accession>
<comment type="caution">
    <text evidence="1">The sequence shown here is derived from an EMBL/GenBank/DDBJ whole genome shotgun (WGS) entry which is preliminary data.</text>
</comment>
<name>A0A327K713_9BRAD</name>
<sequence>MNDLDVIPIDALDLRLEPFDWPFAAARRAEIDAHFDALRRHLPHVWNGRVLLMRDWTVDGGTLRARLFETDYASFMAWRDWGWPDPTVTNAFAMGALRGTDGGFLLGEMAAGTANQGQVYFPCGTPDPSDARGGIVDFAGSVVREIFEETGIGADAYTAGPWAIVKAGRLLAVIRLLEAHTTTAALCATARAHIASEVDPELSAIVAAHGPDDLGPGVLDFVRAYLLHAWD</sequence>
<gene>
    <name evidence="1" type="ORF">CH338_26480</name>
</gene>
<reference evidence="1 2" key="1">
    <citation type="submission" date="2017-07" db="EMBL/GenBank/DDBJ databases">
        <title>Draft Genome Sequences of Select Purple Nonsulfur Bacteria.</title>
        <authorList>
            <person name="Lasarre B."/>
            <person name="Mckinlay J.B."/>
        </authorList>
    </citation>
    <scope>NUCLEOTIDE SEQUENCE [LARGE SCALE GENOMIC DNA]</scope>
    <source>
        <strain evidence="1 2">DSM 11907</strain>
    </source>
</reference>
<dbReference type="SUPFAM" id="SSF55811">
    <property type="entry name" value="Nudix"/>
    <property type="match status" value="1"/>
</dbReference>
<evidence type="ECO:0008006" key="3">
    <source>
        <dbReference type="Google" id="ProtNLM"/>
    </source>
</evidence>
<evidence type="ECO:0000313" key="1">
    <source>
        <dbReference type="EMBL" id="RAI31088.1"/>
    </source>
</evidence>
<dbReference type="EMBL" id="NPEU01000535">
    <property type="protein sequence ID" value="RAI31088.1"/>
    <property type="molecule type" value="Genomic_DNA"/>
</dbReference>
<keyword evidence="2" id="KW-1185">Reference proteome</keyword>
<dbReference type="AlphaFoldDB" id="A0A327K713"/>
<dbReference type="RefSeq" id="WP_111360022.1">
    <property type="nucleotide sequence ID" value="NZ_NHSK01000092.1"/>
</dbReference>